<comment type="caution">
    <text evidence="3">The sequence shown here is derived from an EMBL/GenBank/DDBJ whole genome shotgun (WGS) entry which is preliminary data.</text>
</comment>
<dbReference type="PANTHER" id="PTHR34203">
    <property type="entry name" value="METHYLTRANSFERASE, FKBM FAMILY PROTEIN"/>
    <property type="match status" value="1"/>
</dbReference>
<gene>
    <name evidence="3" type="ORF">H8S18_05940</name>
</gene>
<proteinExistence type="predicted"/>
<keyword evidence="3" id="KW-0489">Methyltransferase</keyword>
<dbReference type="InterPro" id="IPR006342">
    <property type="entry name" value="FkbM_mtfrase"/>
</dbReference>
<dbReference type="InterPro" id="IPR029063">
    <property type="entry name" value="SAM-dependent_MTases_sf"/>
</dbReference>
<accession>A0ABR7EDK8</accession>
<dbReference type="Gene3D" id="3.40.50.150">
    <property type="entry name" value="Vaccinia Virus protein VP39"/>
    <property type="match status" value="1"/>
</dbReference>
<keyword evidence="3" id="KW-0808">Transferase</keyword>
<keyword evidence="1" id="KW-0175">Coiled coil</keyword>
<dbReference type="Pfam" id="PF05050">
    <property type="entry name" value="Methyltransf_21"/>
    <property type="match status" value="1"/>
</dbReference>
<organism evidence="3 4">
    <name type="scientific">Christensenella tenuis</name>
    <dbReference type="NCBI Taxonomy" id="2763033"/>
    <lineage>
        <taxon>Bacteria</taxon>
        <taxon>Bacillati</taxon>
        <taxon>Bacillota</taxon>
        <taxon>Clostridia</taxon>
        <taxon>Christensenellales</taxon>
        <taxon>Christensenellaceae</taxon>
        <taxon>Christensenella</taxon>
    </lineage>
</organism>
<name>A0ABR7EDK8_9FIRM</name>
<dbReference type="InterPro" id="IPR052514">
    <property type="entry name" value="SAM-dependent_MTase"/>
</dbReference>
<dbReference type="CDD" id="cd02440">
    <property type="entry name" value="AdoMet_MTases"/>
    <property type="match status" value="1"/>
</dbReference>
<dbReference type="SUPFAM" id="SSF53335">
    <property type="entry name" value="S-adenosyl-L-methionine-dependent methyltransferases"/>
    <property type="match status" value="1"/>
</dbReference>
<evidence type="ECO:0000313" key="3">
    <source>
        <dbReference type="EMBL" id="MBC5647870.1"/>
    </source>
</evidence>
<dbReference type="GO" id="GO:0032259">
    <property type="term" value="P:methylation"/>
    <property type="evidence" value="ECO:0007669"/>
    <property type="project" value="UniProtKB-KW"/>
</dbReference>
<dbReference type="Proteomes" id="UP000606889">
    <property type="component" value="Unassembled WGS sequence"/>
</dbReference>
<evidence type="ECO:0000313" key="4">
    <source>
        <dbReference type="Proteomes" id="UP000606889"/>
    </source>
</evidence>
<feature type="domain" description="Methyltransferase FkbM" evidence="2">
    <location>
        <begin position="317"/>
        <end position="453"/>
    </location>
</feature>
<evidence type="ECO:0000259" key="2">
    <source>
        <dbReference type="Pfam" id="PF05050"/>
    </source>
</evidence>
<feature type="coiled-coil region" evidence="1">
    <location>
        <begin position="194"/>
        <end position="228"/>
    </location>
</feature>
<dbReference type="GO" id="GO:0008168">
    <property type="term" value="F:methyltransferase activity"/>
    <property type="evidence" value="ECO:0007669"/>
    <property type="project" value="UniProtKB-KW"/>
</dbReference>
<protein>
    <submittedName>
        <fullName evidence="3">FkbM family methyltransferase</fullName>
    </submittedName>
</protein>
<sequence length="508" mass="57448">MSGATQKVKRILQEIEQGDPHGKRVCDIDRPREQFVHQELTVGLENGMTAERLSYKDHAIDFADILSLPGEEFVKQAFAAALLRHPDNNELDHFRGLIRSGAVNSALAYIILCSHEIPREIEKKDIETYKKAYRKYCAKRKLKGNRFFRWVHAALVMPTRAKYYFEQSHEREQGMLSRMEQVNAQINAKLDRHAQLLMQESQKLAAVIQAARREVGELENKVSTISDSLEGQIRQSREEEELRYGTLAAKIDNSHTPPIVLGNIEGGIIATRVGNYIMGIPAEEWGWALSLSISGFFEYGTEKCFKEIVKPGMTVVDVGANMGIYTLHALSAGCRVYSFEPTPEIYQLLCKNTQANWFTDPEVVHLYNLAVSDRAGVVNFGKCKNVSGHNSMFPEDGSDEIIQVKTVALDEQLKEVGKIDVVKIDVEGAEPLVVKGMKEIIRRNPGMRVFLEFGCHLKRAGVNEKSFLDELEELFQIELINDATGEKKRLERKYLPEEGTVNFLMTAK</sequence>
<keyword evidence="4" id="KW-1185">Reference proteome</keyword>
<dbReference type="PANTHER" id="PTHR34203:SF13">
    <property type="entry name" value="EXPRESSED PROTEIN"/>
    <property type="match status" value="1"/>
</dbReference>
<dbReference type="NCBIfam" id="TIGR01444">
    <property type="entry name" value="fkbM_fam"/>
    <property type="match status" value="1"/>
</dbReference>
<dbReference type="RefSeq" id="WP_186857379.1">
    <property type="nucleotide sequence ID" value="NZ_JACOON010000002.1"/>
</dbReference>
<evidence type="ECO:0000256" key="1">
    <source>
        <dbReference type="SAM" id="Coils"/>
    </source>
</evidence>
<dbReference type="EMBL" id="JACOON010000002">
    <property type="protein sequence ID" value="MBC5647870.1"/>
    <property type="molecule type" value="Genomic_DNA"/>
</dbReference>
<reference evidence="3 4" key="1">
    <citation type="submission" date="2020-08" db="EMBL/GenBank/DDBJ databases">
        <title>Genome public.</title>
        <authorList>
            <person name="Liu C."/>
            <person name="Sun Q."/>
        </authorList>
    </citation>
    <scope>NUCLEOTIDE SEQUENCE [LARGE SCALE GENOMIC DNA]</scope>
    <source>
        <strain evidence="3 4">NSJ-35</strain>
    </source>
</reference>